<name>A0A9W9QD17_9EURO</name>
<protein>
    <submittedName>
        <fullName evidence="3">Aldo/keto reductase</fullName>
    </submittedName>
</protein>
<reference evidence="3" key="2">
    <citation type="journal article" date="2023" name="IMA Fungus">
        <title>Comparative genomic study of the Penicillium genus elucidates a diverse pangenome and 15 lateral gene transfer events.</title>
        <authorList>
            <person name="Petersen C."/>
            <person name="Sorensen T."/>
            <person name="Nielsen M.R."/>
            <person name="Sondergaard T.E."/>
            <person name="Sorensen J.L."/>
            <person name="Fitzpatrick D.A."/>
            <person name="Frisvad J.C."/>
            <person name="Nielsen K.L."/>
        </authorList>
    </citation>
    <scope>NUCLEOTIDE SEQUENCE</scope>
    <source>
        <strain evidence="3">IBT 21472</strain>
    </source>
</reference>
<dbReference type="AlphaFoldDB" id="A0A9W9QD17"/>
<keyword evidence="1" id="KW-0560">Oxidoreductase</keyword>
<accession>A0A9W9QD17</accession>
<dbReference type="InterPro" id="IPR023210">
    <property type="entry name" value="NADP_OxRdtase_dom"/>
</dbReference>
<dbReference type="Proteomes" id="UP001147746">
    <property type="component" value="Unassembled WGS sequence"/>
</dbReference>
<evidence type="ECO:0000313" key="3">
    <source>
        <dbReference type="EMBL" id="KAJ5331451.1"/>
    </source>
</evidence>
<dbReference type="GO" id="GO:0005737">
    <property type="term" value="C:cytoplasm"/>
    <property type="evidence" value="ECO:0007669"/>
    <property type="project" value="TreeGrafter"/>
</dbReference>
<dbReference type="InterPro" id="IPR036812">
    <property type="entry name" value="NAD(P)_OxRdtase_dom_sf"/>
</dbReference>
<dbReference type="Gene3D" id="3.20.20.100">
    <property type="entry name" value="NADP-dependent oxidoreductase domain"/>
    <property type="match status" value="1"/>
</dbReference>
<evidence type="ECO:0000259" key="2">
    <source>
        <dbReference type="Pfam" id="PF00248"/>
    </source>
</evidence>
<dbReference type="PANTHER" id="PTHR43625">
    <property type="entry name" value="AFLATOXIN B1 ALDEHYDE REDUCTASE"/>
    <property type="match status" value="1"/>
</dbReference>
<dbReference type="EMBL" id="JAPZBO010000001">
    <property type="protein sequence ID" value="KAJ5331451.1"/>
    <property type="molecule type" value="Genomic_DNA"/>
</dbReference>
<gene>
    <name evidence="3" type="ORF">N7476_001234</name>
</gene>
<reference evidence="3" key="1">
    <citation type="submission" date="2022-12" db="EMBL/GenBank/DDBJ databases">
        <authorList>
            <person name="Petersen C."/>
        </authorList>
    </citation>
    <scope>NUCLEOTIDE SEQUENCE</scope>
    <source>
        <strain evidence="3">IBT 21472</strain>
    </source>
</reference>
<feature type="domain" description="NADP-dependent oxidoreductase" evidence="2">
    <location>
        <begin position="21"/>
        <end position="325"/>
    </location>
</feature>
<organism evidence="3 4">
    <name type="scientific">Penicillium atrosanguineum</name>
    <dbReference type="NCBI Taxonomy" id="1132637"/>
    <lineage>
        <taxon>Eukaryota</taxon>
        <taxon>Fungi</taxon>
        <taxon>Dikarya</taxon>
        <taxon>Ascomycota</taxon>
        <taxon>Pezizomycotina</taxon>
        <taxon>Eurotiomycetes</taxon>
        <taxon>Eurotiomycetidae</taxon>
        <taxon>Eurotiales</taxon>
        <taxon>Aspergillaceae</taxon>
        <taxon>Penicillium</taxon>
    </lineage>
</organism>
<evidence type="ECO:0000313" key="4">
    <source>
        <dbReference type="Proteomes" id="UP001147746"/>
    </source>
</evidence>
<dbReference type="PANTHER" id="PTHR43625:SF40">
    <property type="entry name" value="ALDO-KETO REDUCTASE YAKC [NADP(+)]"/>
    <property type="match status" value="1"/>
</dbReference>
<proteinExistence type="predicted"/>
<evidence type="ECO:0000256" key="1">
    <source>
        <dbReference type="ARBA" id="ARBA00023002"/>
    </source>
</evidence>
<dbReference type="InterPro" id="IPR050791">
    <property type="entry name" value="Aldo-Keto_reductase"/>
</dbReference>
<dbReference type="SUPFAM" id="SSF51430">
    <property type="entry name" value="NAD(P)-linked oxidoreductase"/>
    <property type="match status" value="1"/>
</dbReference>
<sequence>MAAMKTLPTRPLGRTGPLVPRLGLGLMGASGTYGAASSDADRSALLDEAYKRGERFWDTGKYPAASDKYGDSEDLLGKWFTANPEKREDIFLASKFGIRPAPDTPWGFTIDSTPEYCRSALDASLRRLGLPFIDLYYVHRLDKKTPIELTMRTMVGLKNAGKIKNIGLSECSAESLQRAHAVHPITAVQVEYSLFCTEIESPQRRLLEVARELGVAIVAYSPLGNGFLTGKLRSREDVSKPGDSRGFLPWLSEDNIEKNVAVVDKIAEMAKVKGITTPQLALAWLLAQGDDIFPIPGSSRVQRLEENLNSMFVSLSKEEENLLREYADGVVGDRFQSKTGYDFGDTPTLEE</sequence>
<keyword evidence="4" id="KW-1185">Reference proteome</keyword>
<comment type="caution">
    <text evidence="3">The sequence shown here is derived from an EMBL/GenBank/DDBJ whole genome shotgun (WGS) entry which is preliminary data.</text>
</comment>
<dbReference type="Pfam" id="PF00248">
    <property type="entry name" value="Aldo_ket_red"/>
    <property type="match status" value="1"/>
</dbReference>
<dbReference type="GO" id="GO:0016491">
    <property type="term" value="F:oxidoreductase activity"/>
    <property type="evidence" value="ECO:0007669"/>
    <property type="project" value="UniProtKB-KW"/>
</dbReference>